<feature type="compositionally biased region" description="Low complexity" evidence="2">
    <location>
        <begin position="348"/>
        <end position="357"/>
    </location>
</feature>
<feature type="compositionally biased region" description="Polar residues" evidence="2">
    <location>
        <begin position="549"/>
        <end position="563"/>
    </location>
</feature>
<feature type="compositionally biased region" description="Basic and acidic residues" evidence="2">
    <location>
        <begin position="382"/>
        <end position="403"/>
    </location>
</feature>
<feature type="compositionally biased region" description="Basic and acidic residues" evidence="2">
    <location>
        <begin position="213"/>
        <end position="261"/>
    </location>
</feature>
<protein>
    <recommendedName>
        <fullName evidence="3">BAT2 N-terminal domain-containing protein</fullName>
    </recommendedName>
</protein>
<comment type="caution">
    <text evidence="4">The sequence shown here is derived from an EMBL/GenBank/DDBJ whole genome shotgun (WGS) entry which is preliminary data.</text>
</comment>
<dbReference type="InterPro" id="IPR009738">
    <property type="entry name" value="BAT2_N"/>
</dbReference>
<reference evidence="4 5" key="1">
    <citation type="submission" date="2018-09" db="EMBL/GenBank/DDBJ databases">
        <title>Genomic investigation of the strawberry pathogen Phytophthora fragariae indicates pathogenicity is determined by transcriptional variation in three key races.</title>
        <authorList>
            <person name="Adams T.M."/>
            <person name="Armitage A.D."/>
            <person name="Sobczyk M.K."/>
            <person name="Bates H.J."/>
            <person name="Dunwell J.M."/>
            <person name="Nellist C.F."/>
            <person name="Harrison R.J."/>
        </authorList>
    </citation>
    <scope>NUCLEOTIDE SEQUENCE [LARGE SCALE GENOMIC DNA]</scope>
    <source>
        <strain evidence="4 5">SCRP324</strain>
    </source>
</reference>
<organism evidence="4 5">
    <name type="scientific">Phytophthora rubi</name>
    <dbReference type="NCBI Taxonomy" id="129364"/>
    <lineage>
        <taxon>Eukaryota</taxon>
        <taxon>Sar</taxon>
        <taxon>Stramenopiles</taxon>
        <taxon>Oomycota</taxon>
        <taxon>Peronosporomycetes</taxon>
        <taxon>Peronosporales</taxon>
        <taxon>Peronosporaceae</taxon>
        <taxon>Phytophthora</taxon>
    </lineage>
</organism>
<accession>A0A6A3MS43</accession>
<dbReference type="Proteomes" id="UP000435112">
    <property type="component" value="Unassembled WGS sequence"/>
</dbReference>
<dbReference type="AlphaFoldDB" id="A0A6A3MS43"/>
<feature type="compositionally biased region" description="Basic and acidic residues" evidence="2">
    <location>
        <begin position="160"/>
        <end position="179"/>
    </location>
</feature>
<evidence type="ECO:0000313" key="4">
    <source>
        <dbReference type="EMBL" id="KAE9035876.1"/>
    </source>
</evidence>
<dbReference type="OrthoDB" id="168487at2759"/>
<feature type="compositionally biased region" description="Basic and acidic residues" evidence="2">
    <location>
        <begin position="642"/>
        <end position="657"/>
    </location>
</feature>
<name>A0A6A3MS43_9STRA</name>
<sequence>MTTTATAQPKAKFSSRNLSAVFKAPLRTKPLPDNATGPLQRPSNRMVVLGRAAVAAPAPLNTPSLKRESQVHDMHVSLVPAGSNWAEQAEPPKDAEPTTAPAEVAVPTAPPEKVWTPESVAEHLHTDSAAARPKATVGSCGRWGDDAVEQDIVQNDIRRQRQKEREFPDLKEAAEEKKMHHDKGHAPAVDRSPSMGPLQPEQHHGRATGRWAHFTEQEETRRPMHEDQWSRDRYGRGDEDRWSRDRYSRFDDGYGRERRPYYESSRGDSAISPVPDDSRTHFSRSDARFDIVASGDRDRVLSHSPHRMDWGSGRLGQRDGRSSSPIPLNGPEGARFHAPQPTRSLTHSPAPASSSPAPMTPPLTADAAPLRAMNWRNLSSTDKGRDHAWGTPRRAADEDHEPHTPVAEEVGSNTESSSHSSVTNSPSPTQQVQLLKRPKMLFDPKTGGMVSAEDTATAGKRQANGRNSNEGRDRETANASTTPESIAPRPGNVAEASHASADRRSGRVDTKVSPPKNAQGVETAASVCPDTASTSTVIAINSVKVATEETASASRTPISSAGQTVDGEDQEANKMAKAAARRSGSGSKRAEAAADPRTPKPNRESRSKGSRANTGQNADRNKRGVSARNDRRSGRAAQARAKASDREVREVKAQKVKVDPKEVAVLKQIAEGSSGGVVVITDEQEGIEVSPQIDSFETVKPRRVVLSEKKQLRQRLASAEAAAPAARASEFAEGKKSARADAQSKGEEVHENVGLVAKGDGDAPRLSKPRGNARKPRDNNAEQAAKDRKPRQASKQQPKQSARGAGQKSKKTAKAAGPDRSNVPSAETAQPAAKPTEQVAGEAPAESPVSKKRSQYVKVSQPETKREQRPKRETRRKSNERKAPSNAAERKPEPTKRQRADRAVAEKAPSAKARPKQVRQVYVVKTPAPAPASATSTAA</sequence>
<feature type="compositionally biased region" description="Low complexity" evidence="2">
    <location>
        <begin position="97"/>
        <end position="107"/>
    </location>
</feature>
<feature type="region of interest" description="Disordered" evidence="2">
    <location>
        <begin position="84"/>
        <end position="113"/>
    </location>
</feature>
<feature type="compositionally biased region" description="Basic and acidic residues" evidence="2">
    <location>
        <begin position="276"/>
        <end position="309"/>
    </location>
</feature>
<dbReference type="Pfam" id="PF07001">
    <property type="entry name" value="BAT2_N"/>
    <property type="match status" value="1"/>
</dbReference>
<feature type="compositionally biased region" description="Basic and acidic residues" evidence="2">
    <location>
        <begin position="863"/>
        <end position="905"/>
    </location>
</feature>
<feature type="region of interest" description="Disordered" evidence="2">
    <location>
        <begin position="546"/>
        <end position="657"/>
    </location>
</feature>
<feature type="region of interest" description="Disordered" evidence="2">
    <location>
        <begin position="716"/>
        <end position="939"/>
    </location>
</feature>
<feature type="compositionally biased region" description="Basic and acidic residues" evidence="2">
    <location>
        <begin position="500"/>
        <end position="510"/>
    </location>
</feature>
<feature type="compositionally biased region" description="Low complexity" evidence="2">
    <location>
        <begin position="576"/>
        <end position="587"/>
    </location>
</feature>
<feature type="compositionally biased region" description="Basic and acidic residues" evidence="2">
    <location>
        <begin position="588"/>
        <end position="607"/>
    </location>
</feature>
<evidence type="ECO:0000313" key="5">
    <source>
        <dbReference type="Proteomes" id="UP000435112"/>
    </source>
</evidence>
<dbReference type="EMBL" id="QXFU01000350">
    <property type="protein sequence ID" value="KAE9035876.1"/>
    <property type="molecule type" value="Genomic_DNA"/>
</dbReference>
<feature type="compositionally biased region" description="Basic and acidic residues" evidence="2">
    <location>
        <begin position="775"/>
        <end position="787"/>
    </location>
</feature>
<evidence type="ECO:0000259" key="3">
    <source>
        <dbReference type="Pfam" id="PF07001"/>
    </source>
</evidence>
<feature type="region of interest" description="Disordered" evidence="2">
    <location>
        <begin position="160"/>
        <end position="531"/>
    </location>
</feature>
<feature type="compositionally biased region" description="Basic and acidic residues" evidence="2">
    <location>
        <begin position="730"/>
        <end position="751"/>
    </location>
</feature>
<feature type="compositionally biased region" description="Low complexity" evidence="2">
    <location>
        <begin position="717"/>
        <end position="729"/>
    </location>
</feature>
<evidence type="ECO:0000256" key="2">
    <source>
        <dbReference type="SAM" id="MobiDB-lite"/>
    </source>
</evidence>
<evidence type="ECO:0000256" key="1">
    <source>
        <dbReference type="ARBA" id="ARBA00022553"/>
    </source>
</evidence>
<feature type="domain" description="BAT2 N-terminal" evidence="3">
    <location>
        <begin position="9"/>
        <end position="183"/>
    </location>
</feature>
<keyword evidence="1" id="KW-0597">Phosphoprotein</keyword>
<proteinExistence type="predicted"/>
<gene>
    <name evidence="4" type="ORF">PR002_g7347</name>
</gene>
<feature type="compositionally biased region" description="Low complexity" evidence="2">
    <location>
        <begin position="409"/>
        <end position="428"/>
    </location>
</feature>